<evidence type="ECO:0000256" key="8">
    <source>
        <dbReference type="ARBA" id="ARBA00023014"/>
    </source>
</evidence>
<evidence type="ECO:0000256" key="7">
    <source>
        <dbReference type="ARBA" id="ARBA00023004"/>
    </source>
</evidence>
<evidence type="ECO:0000256" key="9">
    <source>
        <dbReference type="ARBA" id="ARBA00023239"/>
    </source>
</evidence>
<reference evidence="14 15" key="1">
    <citation type="submission" date="2016-10" db="EMBL/GenBank/DDBJ databases">
        <authorList>
            <person name="de Groot N.N."/>
        </authorList>
    </citation>
    <scope>NUCLEOTIDE SEQUENCE [LARGE SCALE GENOMIC DNA]</scope>
    <source>
        <strain evidence="14 15">S137</strain>
    </source>
</reference>
<name>A0A1H0T3X5_SELRU</name>
<keyword evidence="6 11" id="KW-0479">Metal-binding</keyword>
<dbReference type="InterPro" id="IPR029009">
    <property type="entry name" value="ASB_dom_sf"/>
</dbReference>
<dbReference type="InterPro" id="IPR054480">
    <property type="entry name" value="AHAS_small-like_ACT"/>
</dbReference>
<dbReference type="GO" id="GO:0006094">
    <property type="term" value="P:gluconeogenesis"/>
    <property type="evidence" value="ECO:0007669"/>
    <property type="project" value="UniProtKB-UniRule"/>
</dbReference>
<dbReference type="EMBL" id="FNJQ01000021">
    <property type="protein sequence ID" value="SDP48634.1"/>
    <property type="molecule type" value="Genomic_DNA"/>
</dbReference>
<dbReference type="FunFam" id="3.30.70.260:FF:000008">
    <property type="entry name" value="D-3-phosphoglycerate dehydrogenase, chloroplastic"/>
    <property type="match status" value="1"/>
</dbReference>
<evidence type="ECO:0000256" key="3">
    <source>
        <dbReference type="ARBA" id="ARBA00008636"/>
    </source>
</evidence>
<dbReference type="AlphaFoldDB" id="A0A1H0T3X5"/>
<keyword evidence="8 11" id="KW-0411">Iron-sulfur</keyword>
<dbReference type="InterPro" id="IPR045865">
    <property type="entry name" value="ACT-like_dom_sf"/>
</dbReference>
<dbReference type="CDD" id="cd04903">
    <property type="entry name" value="ACT_LSD"/>
    <property type="match status" value="1"/>
</dbReference>
<evidence type="ECO:0000256" key="5">
    <source>
        <dbReference type="ARBA" id="ARBA00022485"/>
    </source>
</evidence>
<dbReference type="InterPro" id="IPR002912">
    <property type="entry name" value="ACT_dom"/>
</dbReference>
<dbReference type="SUPFAM" id="SSF143548">
    <property type="entry name" value="Serine metabolism enzymes domain"/>
    <property type="match status" value="1"/>
</dbReference>
<comment type="similarity">
    <text evidence="3 11 12">Belongs to the iron-sulfur dependent L-serine dehydratase family.</text>
</comment>
<evidence type="ECO:0000256" key="6">
    <source>
        <dbReference type="ARBA" id="ARBA00022723"/>
    </source>
</evidence>
<dbReference type="Gene3D" id="3.30.70.260">
    <property type="match status" value="1"/>
</dbReference>
<proteinExistence type="inferred from homology"/>
<dbReference type="Proteomes" id="UP000182412">
    <property type="component" value="Unassembled WGS sequence"/>
</dbReference>
<keyword evidence="5 11" id="KW-0004">4Fe-4S</keyword>
<evidence type="ECO:0000313" key="15">
    <source>
        <dbReference type="Proteomes" id="UP000182412"/>
    </source>
</evidence>
<organism evidence="14 15">
    <name type="scientific">Selenomonas ruminantium</name>
    <dbReference type="NCBI Taxonomy" id="971"/>
    <lineage>
        <taxon>Bacteria</taxon>
        <taxon>Bacillati</taxon>
        <taxon>Bacillota</taxon>
        <taxon>Negativicutes</taxon>
        <taxon>Selenomonadales</taxon>
        <taxon>Selenomonadaceae</taxon>
        <taxon>Selenomonas</taxon>
    </lineage>
</organism>
<evidence type="ECO:0000256" key="12">
    <source>
        <dbReference type="RuleBase" id="RU366059"/>
    </source>
</evidence>
<evidence type="ECO:0000256" key="10">
    <source>
        <dbReference type="ARBA" id="ARBA00049406"/>
    </source>
</evidence>
<evidence type="ECO:0000256" key="11">
    <source>
        <dbReference type="PIRNR" id="PIRNR036692"/>
    </source>
</evidence>
<dbReference type="PIRSF" id="PIRSF036692">
    <property type="entry name" value="SDH_B"/>
    <property type="match status" value="1"/>
</dbReference>
<dbReference type="InterPro" id="IPR004643">
    <property type="entry name" value="Fe-S_L-Ser_bsu"/>
</dbReference>
<keyword evidence="7 11" id="KW-0408">Iron</keyword>
<dbReference type="GO" id="GO:0051539">
    <property type="term" value="F:4 iron, 4 sulfur cluster binding"/>
    <property type="evidence" value="ECO:0007669"/>
    <property type="project" value="UniProtKB-UniRule"/>
</dbReference>
<accession>A0A1H0T3X5</accession>
<dbReference type="PROSITE" id="PS51671">
    <property type="entry name" value="ACT"/>
    <property type="match status" value="1"/>
</dbReference>
<dbReference type="Pfam" id="PF22629">
    <property type="entry name" value="ACT_AHAS_ss"/>
    <property type="match status" value="1"/>
</dbReference>
<dbReference type="OrthoDB" id="9813137at2"/>
<feature type="domain" description="ACT" evidence="13">
    <location>
        <begin position="147"/>
        <end position="219"/>
    </location>
</feature>
<keyword evidence="9 11" id="KW-0456">Lyase</keyword>
<dbReference type="NCBIfam" id="TIGR00719">
    <property type="entry name" value="sda_beta"/>
    <property type="match status" value="1"/>
</dbReference>
<comment type="cofactor">
    <cofactor evidence="1 12">
        <name>[4Fe-4S] cluster</name>
        <dbReference type="ChEBI" id="CHEBI:49883"/>
    </cofactor>
</comment>
<dbReference type="UniPathway" id="UPA00138"/>
<dbReference type="Pfam" id="PF03315">
    <property type="entry name" value="SDH_beta"/>
    <property type="match status" value="1"/>
</dbReference>
<keyword evidence="4 11" id="KW-0312">Gluconeogenesis</keyword>
<dbReference type="InterPro" id="IPR005131">
    <property type="entry name" value="Ser_deHydtase_bsu"/>
</dbReference>
<evidence type="ECO:0000259" key="13">
    <source>
        <dbReference type="PROSITE" id="PS51671"/>
    </source>
</evidence>
<dbReference type="GO" id="GO:0046872">
    <property type="term" value="F:metal ion binding"/>
    <property type="evidence" value="ECO:0007669"/>
    <property type="project" value="UniProtKB-UniRule"/>
</dbReference>
<dbReference type="PANTHER" id="PTHR30182">
    <property type="entry name" value="L-SERINE DEHYDRATASE"/>
    <property type="match status" value="1"/>
</dbReference>
<evidence type="ECO:0000256" key="2">
    <source>
        <dbReference type="ARBA" id="ARBA00004742"/>
    </source>
</evidence>
<dbReference type="RefSeq" id="WP_074572727.1">
    <property type="nucleotide sequence ID" value="NZ_FNJQ01000021.1"/>
</dbReference>
<dbReference type="Gene3D" id="3.30.1330.90">
    <property type="entry name" value="D-3-phosphoglycerate dehydrogenase, domain 3"/>
    <property type="match status" value="1"/>
</dbReference>
<dbReference type="SUPFAM" id="SSF55021">
    <property type="entry name" value="ACT-like"/>
    <property type="match status" value="1"/>
</dbReference>
<comment type="pathway">
    <text evidence="2 11">Carbohydrate biosynthesis; gluconeogenesis.</text>
</comment>
<protein>
    <recommendedName>
        <fullName evidence="11">L-serine deaminase</fullName>
    </recommendedName>
</protein>
<comment type="catalytic activity">
    <reaction evidence="10 11 12">
        <text>L-serine = pyruvate + NH4(+)</text>
        <dbReference type="Rhea" id="RHEA:19169"/>
        <dbReference type="ChEBI" id="CHEBI:15361"/>
        <dbReference type="ChEBI" id="CHEBI:28938"/>
        <dbReference type="ChEBI" id="CHEBI:33384"/>
        <dbReference type="EC" id="4.3.1.17"/>
    </reaction>
</comment>
<dbReference type="InterPro" id="IPR051318">
    <property type="entry name" value="Fe-S_L-Ser"/>
</dbReference>
<gene>
    <name evidence="14" type="ORF">SAMN05216366_12129</name>
</gene>
<evidence type="ECO:0000313" key="14">
    <source>
        <dbReference type="EMBL" id="SDP48634.1"/>
    </source>
</evidence>
<evidence type="ECO:0000256" key="4">
    <source>
        <dbReference type="ARBA" id="ARBA00022432"/>
    </source>
</evidence>
<evidence type="ECO:0000256" key="1">
    <source>
        <dbReference type="ARBA" id="ARBA00001966"/>
    </source>
</evidence>
<dbReference type="PANTHER" id="PTHR30182:SF12">
    <property type="entry name" value="L-SERINE DEHYDRATASE, BETA CHAIN-RELATED"/>
    <property type="match status" value="1"/>
</dbReference>
<sequence>MHGVFDIVGPIMIGPSSSHTAGAVRLGLMARKILGEEPVKAEINLHGSFARTYRGHGTDKALIGGILGFAPEDERIREALHIARNKGLDFSFQTVNLEEAHPNTAVIFLTGQSGRMARVTGASVGGGNIVISNIDGYKVELTGQYPALITIHHDCPGVITKVTQILAHAEVNIAFMRVSRQNRGETAMMIMELDEQPAPEVIAECQQAAAVQYAFAIPAI</sequence>
<dbReference type="GO" id="GO:0003941">
    <property type="term" value="F:L-serine ammonia-lyase activity"/>
    <property type="evidence" value="ECO:0007669"/>
    <property type="project" value="UniProtKB-UniRule"/>
</dbReference>